<organism evidence="1">
    <name type="scientific">bioreactor metagenome</name>
    <dbReference type="NCBI Taxonomy" id="1076179"/>
    <lineage>
        <taxon>unclassified sequences</taxon>
        <taxon>metagenomes</taxon>
        <taxon>ecological metagenomes</taxon>
    </lineage>
</organism>
<dbReference type="EMBL" id="VSSQ01057900">
    <property type="protein sequence ID" value="MPN11666.1"/>
    <property type="molecule type" value="Genomic_DNA"/>
</dbReference>
<dbReference type="Pfam" id="PF10712">
    <property type="entry name" value="NAD-GH"/>
    <property type="match status" value="1"/>
</dbReference>
<proteinExistence type="predicted"/>
<protein>
    <submittedName>
        <fullName evidence="1">Uncharacterized protein</fullName>
    </submittedName>
</protein>
<reference evidence="1" key="1">
    <citation type="submission" date="2019-08" db="EMBL/GenBank/DDBJ databases">
        <authorList>
            <person name="Kucharzyk K."/>
            <person name="Murdoch R.W."/>
            <person name="Higgins S."/>
            <person name="Loffler F."/>
        </authorList>
    </citation>
    <scope>NUCLEOTIDE SEQUENCE</scope>
</reference>
<gene>
    <name evidence="1" type="ORF">SDC9_158970</name>
</gene>
<dbReference type="InterPro" id="IPR019651">
    <property type="entry name" value="Glutamate_DH_NAD-spec"/>
</dbReference>
<comment type="caution">
    <text evidence="1">The sequence shown here is derived from an EMBL/GenBank/DDBJ whole genome shotgun (WGS) entry which is preliminary data.</text>
</comment>
<sequence length="67" mass="7261">MVFSLEFLHQVIRDATVKVIPAQTVVARCGKNFDNSSADVQNGHIKGSSAQIKNHDLLSLLLIDTVG</sequence>
<dbReference type="AlphaFoldDB" id="A0A645FDK3"/>
<name>A0A645FDK3_9ZZZZ</name>
<accession>A0A645FDK3</accession>
<evidence type="ECO:0000313" key="1">
    <source>
        <dbReference type="EMBL" id="MPN11666.1"/>
    </source>
</evidence>